<feature type="transmembrane region" description="Helical" evidence="1">
    <location>
        <begin position="174"/>
        <end position="191"/>
    </location>
</feature>
<accession>A0A6L5R0E5</accession>
<feature type="transmembrane region" description="Helical" evidence="1">
    <location>
        <begin position="405"/>
        <end position="426"/>
    </location>
</feature>
<dbReference type="Proteomes" id="UP000476511">
    <property type="component" value="Unassembled WGS sequence"/>
</dbReference>
<dbReference type="Pfam" id="PF09586">
    <property type="entry name" value="YfhO"/>
    <property type="match status" value="1"/>
</dbReference>
<comment type="caution">
    <text evidence="2">The sequence shown here is derived from an EMBL/GenBank/DDBJ whole genome shotgun (WGS) entry which is preliminary data.</text>
</comment>
<dbReference type="InterPro" id="IPR018580">
    <property type="entry name" value="Uncharacterised_YfhO"/>
</dbReference>
<dbReference type="PANTHER" id="PTHR38454:SF1">
    <property type="entry name" value="INTEGRAL MEMBRANE PROTEIN"/>
    <property type="match status" value="1"/>
</dbReference>
<keyword evidence="1" id="KW-0472">Membrane</keyword>
<name>A0A6L5R0E5_9MICO</name>
<dbReference type="PANTHER" id="PTHR38454">
    <property type="entry name" value="INTEGRAL MEMBRANE PROTEIN-RELATED"/>
    <property type="match status" value="1"/>
</dbReference>
<keyword evidence="1" id="KW-0812">Transmembrane</keyword>
<dbReference type="AlphaFoldDB" id="A0A6L5R0E5"/>
<feature type="transmembrane region" description="Helical" evidence="1">
    <location>
        <begin position="134"/>
        <end position="162"/>
    </location>
</feature>
<feature type="transmembrane region" description="Helical" evidence="1">
    <location>
        <begin position="224"/>
        <end position="251"/>
    </location>
</feature>
<gene>
    <name evidence="2" type="ORF">GJR97_04065</name>
</gene>
<feature type="transmembrane region" description="Helical" evidence="1">
    <location>
        <begin position="368"/>
        <end position="385"/>
    </location>
</feature>
<keyword evidence="3" id="KW-1185">Reference proteome</keyword>
<proteinExistence type="predicted"/>
<dbReference type="RefSeq" id="WP_154345201.1">
    <property type="nucleotide sequence ID" value="NZ_WKJD01000006.1"/>
</dbReference>
<organism evidence="2 3">
    <name type="scientific">Agromyces kandeliae</name>
    <dbReference type="NCBI Taxonomy" id="2666141"/>
    <lineage>
        <taxon>Bacteria</taxon>
        <taxon>Bacillati</taxon>
        <taxon>Actinomycetota</taxon>
        <taxon>Actinomycetes</taxon>
        <taxon>Micrococcales</taxon>
        <taxon>Microbacteriaceae</taxon>
        <taxon>Agromyces</taxon>
    </lineage>
</organism>
<reference evidence="2 3" key="1">
    <citation type="submission" date="2019-11" db="EMBL/GenBank/DDBJ databases">
        <title>Agromyces kandeliae sp. nov., isolated from mangrove soil.</title>
        <authorList>
            <person name="Wang R."/>
        </authorList>
    </citation>
    <scope>NUCLEOTIDE SEQUENCE [LARGE SCALE GENOMIC DNA]</scope>
    <source>
        <strain evidence="2 3">Q22</strain>
    </source>
</reference>
<feature type="transmembrane region" description="Helical" evidence="1">
    <location>
        <begin position="447"/>
        <end position="471"/>
    </location>
</feature>
<feature type="transmembrane region" description="Helical" evidence="1">
    <location>
        <begin position="486"/>
        <end position="506"/>
    </location>
</feature>
<evidence type="ECO:0000313" key="3">
    <source>
        <dbReference type="Proteomes" id="UP000476511"/>
    </source>
</evidence>
<feature type="transmembrane region" description="Helical" evidence="1">
    <location>
        <begin position="910"/>
        <end position="933"/>
    </location>
</feature>
<feature type="transmembrane region" description="Helical" evidence="1">
    <location>
        <begin position="31"/>
        <end position="56"/>
    </location>
</feature>
<sequence length="944" mass="99055">MSTATPPHRRRPASGAPAIPARLANVPWGLVASWGALALFTVVSIGLPLIGVGTFLGTQFLAAVPPWQSELADMSPITNRLIGDTIDTIAPQTLLFVDSVRAGSPAGWNPYVAGGAELGGLPNFGVYSPLSLPWWILPGALAPAFVKLLEIALITIGMSLFLRRLGIRQETWPVASIVFAASGFMIAWTNWPQTRVAAFIPLLFWALERAAVEARLRDILPVGLAVAGMMLGGFPAIAGYALYLGGAYVVVRAILMRSGVRAVIVSGLVSAGGVLLGLLLSAWQLVPFAVNALNVIDLSIRRQSSASHLPVEDLASALVPDINGGPTIGSWGGHPVEHLSYASAVALVLLATVALFRRGGSVQRGVAVFFATALGVSVVLVYVGGPLLGFAQELPIFSNNPVGRLRVIVGFSAAILAAIGFDRMLSPDAPGADLRRTWAGSSIGGRLALAGRLAVPAVLASGAVGIVLYALRRVPGERLGEVRHQVAAIAITAVLAAGMVVLTYFGRRAVYRVIAAVVIPIVLVIPATLVASAWWPTSATSTFYPSTSTYRYLDDNLGESRYASVGQVTLPGSSSVYRQRAVGGHAFMTPQWKDLMLAVDDGALQSPTYSTLQADGLGEYGRSPVLDRLAVRYLVVDPGVALPGDVELATRVGGVRAAGEGVFESALQRGPVRGVAYTIDEGVASSADGIRLVVDIVDASSGSVLTETSTWVPATSGTRSVAVMGEDIADDVEWFARLSIEGADSEYRIASSADADVAIDVVRPADDGLQVVHTGDATILERQGAAERVHWADDAIVEEDSDARVDLLDSGLVGAATAVLDAEPRQPIDAGSNAAIEIIETDSTDRQEFRVVVEDGDGLLVVEDSFRRPGWSATVDGEQAEMIAADHVAAAVALDEGEHRVVLSYSPPGFATGTIVTFVTLLGLATGYGAWWLRSRRRTADDSD</sequence>
<protein>
    <submittedName>
        <fullName evidence="2">YfhO family protein</fullName>
    </submittedName>
</protein>
<feature type="transmembrane region" description="Helical" evidence="1">
    <location>
        <begin position="263"/>
        <end position="283"/>
    </location>
</feature>
<feature type="transmembrane region" description="Helical" evidence="1">
    <location>
        <begin position="513"/>
        <end position="535"/>
    </location>
</feature>
<evidence type="ECO:0000256" key="1">
    <source>
        <dbReference type="SAM" id="Phobius"/>
    </source>
</evidence>
<evidence type="ECO:0000313" key="2">
    <source>
        <dbReference type="EMBL" id="MRX42898.1"/>
    </source>
</evidence>
<keyword evidence="1" id="KW-1133">Transmembrane helix</keyword>
<dbReference type="EMBL" id="WKJD01000006">
    <property type="protein sequence ID" value="MRX42898.1"/>
    <property type="molecule type" value="Genomic_DNA"/>
</dbReference>
<feature type="transmembrane region" description="Helical" evidence="1">
    <location>
        <begin position="339"/>
        <end position="356"/>
    </location>
</feature>